<reference evidence="1 2" key="1">
    <citation type="journal article" date="2021" name="BMC Genomics">
        <title>Datura genome reveals duplications of psychoactive alkaloid biosynthetic genes and high mutation rate following tissue culture.</title>
        <authorList>
            <person name="Rajewski A."/>
            <person name="Carter-House D."/>
            <person name="Stajich J."/>
            <person name="Litt A."/>
        </authorList>
    </citation>
    <scope>NUCLEOTIDE SEQUENCE [LARGE SCALE GENOMIC DNA]</scope>
    <source>
        <strain evidence="1">AR-01</strain>
    </source>
</reference>
<feature type="non-terminal residue" evidence="1">
    <location>
        <position position="58"/>
    </location>
</feature>
<keyword evidence="2" id="KW-1185">Reference proteome</keyword>
<gene>
    <name evidence="1" type="ORF">HAX54_036168</name>
</gene>
<organism evidence="1 2">
    <name type="scientific">Datura stramonium</name>
    <name type="common">Jimsonweed</name>
    <name type="synonym">Common thornapple</name>
    <dbReference type="NCBI Taxonomy" id="4076"/>
    <lineage>
        <taxon>Eukaryota</taxon>
        <taxon>Viridiplantae</taxon>
        <taxon>Streptophyta</taxon>
        <taxon>Embryophyta</taxon>
        <taxon>Tracheophyta</taxon>
        <taxon>Spermatophyta</taxon>
        <taxon>Magnoliopsida</taxon>
        <taxon>eudicotyledons</taxon>
        <taxon>Gunneridae</taxon>
        <taxon>Pentapetalae</taxon>
        <taxon>asterids</taxon>
        <taxon>lamiids</taxon>
        <taxon>Solanales</taxon>
        <taxon>Solanaceae</taxon>
        <taxon>Solanoideae</taxon>
        <taxon>Datureae</taxon>
        <taxon>Datura</taxon>
    </lineage>
</organism>
<evidence type="ECO:0000313" key="1">
    <source>
        <dbReference type="EMBL" id="MCD9646385.1"/>
    </source>
</evidence>
<dbReference type="EMBL" id="JACEIK010004773">
    <property type="protein sequence ID" value="MCD9646385.1"/>
    <property type="molecule type" value="Genomic_DNA"/>
</dbReference>
<feature type="non-terminal residue" evidence="1">
    <location>
        <position position="1"/>
    </location>
</feature>
<name>A0ABS8VGG6_DATST</name>
<proteinExistence type="predicted"/>
<dbReference type="Proteomes" id="UP000823775">
    <property type="component" value="Unassembled WGS sequence"/>
</dbReference>
<accession>A0ABS8VGG6</accession>
<comment type="caution">
    <text evidence="1">The sequence shown here is derived from an EMBL/GenBank/DDBJ whole genome shotgun (WGS) entry which is preliminary data.</text>
</comment>
<protein>
    <submittedName>
        <fullName evidence="1">Uncharacterized protein</fullName>
    </submittedName>
</protein>
<sequence>AELAYQDGLSSTDDDLDGMLAKTGETKVMSNLRSIDIVDTAQQQREKLVDDCPSAHAS</sequence>
<evidence type="ECO:0000313" key="2">
    <source>
        <dbReference type="Proteomes" id="UP000823775"/>
    </source>
</evidence>